<sequence length="156" mass="16373">MSLRHLLHRDEGAVAVELALISPFLLLLLFAIYDFGTLFVNDMEVIHATQAAATYARKAYIVNGSVTLSNIQSAATTSTPLTVTISADPHRSALVWCGAPASDGNSVLTDSGKSPPCPSGDLTFLSIVGTAPSQSTLGSWSGFPSTLAWKILIPAQ</sequence>
<protein>
    <recommendedName>
        <fullName evidence="2">TadE-like domain-containing protein</fullName>
    </recommendedName>
</protein>
<gene>
    <name evidence="3" type="ORF">GCM10011611_20100</name>
</gene>
<feature type="transmembrane region" description="Helical" evidence="1">
    <location>
        <begin position="12"/>
        <end position="33"/>
    </location>
</feature>
<evidence type="ECO:0000256" key="1">
    <source>
        <dbReference type="SAM" id="Phobius"/>
    </source>
</evidence>
<keyword evidence="1" id="KW-1133">Transmembrane helix</keyword>
<reference evidence="3" key="1">
    <citation type="journal article" date="2014" name="Int. J. Syst. Evol. Microbiol.">
        <title>Complete genome sequence of Corynebacterium casei LMG S-19264T (=DSM 44701T), isolated from a smear-ripened cheese.</title>
        <authorList>
            <consortium name="US DOE Joint Genome Institute (JGI-PGF)"/>
            <person name="Walter F."/>
            <person name="Albersmeier A."/>
            <person name="Kalinowski J."/>
            <person name="Ruckert C."/>
        </authorList>
    </citation>
    <scope>NUCLEOTIDE SEQUENCE</scope>
    <source>
        <strain evidence="3">CGMCC 1.15725</strain>
    </source>
</reference>
<dbReference type="AlphaFoldDB" id="A0A8J3E1Q8"/>
<dbReference type="Proteomes" id="UP000646365">
    <property type="component" value="Unassembled WGS sequence"/>
</dbReference>
<evidence type="ECO:0000313" key="3">
    <source>
        <dbReference type="EMBL" id="GGF14307.1"/>
    </source>
</evidence>
<evidence type="ECO:0000313" key="4">
    <source>
        <dbReference type="Proteomes" id="UP000646365"/>
    </source>
</evidence>
<accession>A0A8J3E1Q8</accession>
<dbReference type="RefSeq" id="WP_189045135.1">
    <property type="nucleotide sequence ID" value="NZ_BMJQ01000004.1"/>
</dbReference>
<keyword evidence="1" id="KW-0472">Membrane</keyword>
<dbReference type="Pfam" id="PF07811">
    <property type="entry name" value="TadE"/>
    <property type="match status" value="1"/>
</dbReference>
<dbReference type="EMBL" id="BMJQ01000004">
    <property type="protein sequence ID" value="GGF14307.1"/>
    <property type="molecule type" value="Genomic_DNA"/>
</dbReference>
<keyword evidence="4" id="KW-1185">Reference proteome</keyword>
<feature type="domain" description="TadE-like" evidence="2">
    <location>
        <begin position="12"/>
        <end position="53"/>
    </location>
</feature>
<dbReference type="InterPro" id="IPR012495">
    <property type="entry name" value="TadE-like_dom"/>
</dbReference>
<keyword evidence="1" id="KW-0812">Transmembrane</keyword>
<name>A0A8J3E1Q8_9PROT</name>
<organism evidence="3 4">
    <name type="scientific">Aliidongia dinghuensis</name>
    <dbReference type="NCBI Taxonomy" id="1867774"/>
    <lineage>
        <taxon>Bacteria</taxon>
        <taxon>Pseudomonadati</taxon>
        <taxon>Pseudomonadota</taxon>
        <taxon>Alphaproteobacteria</taxon>
        <taxon>Rhodospirillales</taxon>
        <taxon>Dongiaceae</taxon>
        <taxon>Aliidongia</taxon>
    </lineage>
</organism>
<reference evidence="3" key="2">
    <citation type="submission" date="2020-09" db="EMBL/GenBank/DDBJ databases">
        <authorList>
            <person name="Sun Q."/>
            <person name="Zhou Y."/>
        </authorList>
    </citation>
    <scope>NUCLEOTIDE SEQUENCE</scope>
    <source>
        <strain evidence="3">CGMCC 1.15725</strain>
    </source>
</reference>
<proteinExistence type="predicted"/>
<evidence type="ECO:0000259" key="2">
    <source>
        <dbReference type="Pfam" id="PF07811"/>
    </source>
</evidence>
<comment type="caution">
    <text evidence="3">The sequence shown here is derived from an EMBL/GenBank/DDBJ whole genome shotgun (WGS) entry which is preliminary data.</text>
</comment>